<dbReference type="InterPro" id="IPR051534">
    <property type="entry name" value="CBASS_pafABC_assoc_protein"/>
</dbReference>
<dbReference type="Pfam" id="PF25583">
    <property type="entry name" value="WCX"/>
    <property type="match status" value="1"/>
</dbReference>
<evidence type="ECO:0000259" key="2">
    <source>
        <dbReference type="Pfam" id="PF25583"/>
    </source>
</evidence>
<dbReference type="InterPro" id="IPR057727">
    <property type="entry name" value="WCX_dom"/>
</dbReference>
<reference evidence="3 4" key="1">
    <citation type="submission" date="2014-05" db="EMBL/GenBank/DDBJ databases">
        <authorList>
            <person name="Daugherty S.C."/>
            <person name="Tallon L.J."/>
            <person name="Sadzewicz L."/>
            <person name="Kilian M."/>
            <person name="Tettelin H."/>
        </authorList>
    </citation>
    <scope>NUCLEOTIDE SEQUENCE [LARGE SCALE GENOMIC DNA]</scope>
    <source>
        <strain evidence="3 4">SK578</strain>
    </source>
</reference>
<dbReference type="EMBL" id="JPFY01000010">
    <property type="protein sequence ID" value="KEQ47376.1"/>
    <property type="molecule type" value="Genomic_DNA"/>
</dbReference>
<dbReference type="PANTHER" id="PTHR34580">
    <property type="match status" value="1"/>
</dbReference>
<dbReference type="InterPro" id="IPR036390">
    <property type="entry name" value="WH_DNA-bd_sf"/>
</dbReference>
<comment type="caution">
    <text evidence="3">The sequence shown here is derived from an EMBL/GenBank/DDBJ whole genome shotgun (WGS) entry which is preliminary data.</text>
</comment>
<evidence type="ECO:0000259" key="1">
    <source>
        <dbReference type="Pfam" id="PF13280"/>
    </source>
</evidence>
<dbReference type="AlphaFoldDB" id="A0A081QWQ3"/>
<protein>
    <submittedName>
        <fullName evidence="3">HTH domain protein</fullName>
    </submittedName>
</protein>
<organism evidence="3 4">
    <name type="scientific">Streptococcus mitis</name>
    <dbReference type="NCBI Taxonomy" id="28037"/>
    <lineage>
        <taxon>Bacteria</taxon>
        <taxon>Bacillati</taxon>
        <taxon>Bacillota</taxon>
        <taxon>Bacilli</taxon>
        <taxon>Lactobacillales</taxon>
        <taxon>Streptococcaceae</taxon>
        <taxon>Streptococcus</taxon>
        <taxon>Streptococcus mitis group</taxon>
    </lineage>
</organism>
<dbReference type="Gene3D" id="1.10.10.10">
    <property type="entry name" value="Winged helix-like DNA-binding domain superfamily/Winged helix DNA-binding domain"/>
    <property type="match status" value="1"/>
</dbReference>
<evidence type="ECO:0000313" key="4">
    <source>
        <dbReference type="Proteomes" id="UP000028089"/>
    </source>
</evidence>
<dbReference type="SUPFAM" id="SSF46785">
    <property type="entry name" value="Winged helix' DNA-binding domain"/>
    <property type="match status" value="1"/>
</dbReference>
<dbReference type="PATRIC" id="fig|28037.93.peg.208"/>
<proteinExistence type="predicted"/>
<dbReference type="InterPro" id="IPR036388">
    <property type="entry name" value="WH-like_DNA-bd_sf"/>
</dbReference>
<dbReference type="Pfam" id="PF13280">
    <property type="entry name" value="WYL"/>
    <property type="match status" value="1"/>
</dbReference>
<name>A0A081QWQ3_STRMT</name>
<dbReference type="InterPro" id="IPR026881">
    <property type="entry name" value="WYL_dom"/>
</dbReference>
<feature type="domain" description="WYL" evidence="1">
    <location>
        <begin position="142"/>
        <end position="205"/>
    </location>
</feature>
<accession>A0A081QWQ3</accession>
<evidence type="ECO:0000313" key="3">
    <source>
        <dbReference type="EMBL" id="KEQ47376.1"/>
    </source>
</evidence>
<gene>
    <name evidence="3" type="ORF">SK578_0219</name>
</gene>
<sequence length="317" mass="37182">MNDQERLLTIFLRLQFGTPLGKKQLAQEFEVSEKTIQRDFSLLRDILSSHTSYSGDLLYNRKTNKYCLASKSVFNKKDILVISKILLENRALNRPEIASLLHNLLVLVPRDDRKEIEQIIGSEKLNYAPLTDQQNRIEKIWNLSEAILHEQVLDIIYQKPYSESSKRQTVLPVSLYYDSHYFYLVVYQLKHATYITLRVDRIESWSLSDIEKPSISYRDKFRDGDIRNERVDAFIGKKISIEIEYLYDPTIVMDQFPNAKTVGKNGDWTHFKFESQHTPGLKRWLLGQGEAVTVLSPRILVEDMKQTVQEMLDKYNR</sequence>
<dbReference type="PROSITE" id="PS52050">
    <property type="entry name" value="WYL"/>
    <property type="match status" value="1"/>
</dbReference>
<dbReference type="Proteomes" id="UP000028089">
    <property type="component" value="Unassembled WGS sequence"/>
</dbReference>
<dbReference type="PANTHER" id="PTHR34580:SF1">
    <property type="entry name" value="PROTEIN PAFC"/>
    <property type="match status" value="1"/>
</dbReference>
<dbReference type="RefSeq" id="WP_042749966.1">
    <property type="nucleotide sequence ID" value="NZ_JALDUX010000003.1"/>
</dbReference>
<feature type="domain" description="WCX" evidence="2">
    <location>
        <begin position="266"/>
        <end position="312"/>
    </location>
</feature>